<feature type="compositionally biased region" description="Basic and acidic residues" evidence="1">
    <location>
        <begin position="17"/>
        <end position="29"/>
    </location>
</feature>
<organism evidence="2 4">
    <name type="scientific">Araneus ventricosus</name>
    <name type="common">Orbweaver spider</name>
    <name type="synonym">Epeira ventricosa</name>
    <dbReference type="NCBI Taxonomy" id="182803"/>
    <lineage>
        <taxon>Eukaryota</taxon>
        <taxon>Metazoa</taxon>
        <taxon>Ecdysozoa</taxon>
        <taxon>Arthropoda</taxon>
        <taxon>Chelicerata</taxon>
        <taxon>Arachnida</taxon>
        <taxon>Araneae</taxon>
        <taxon>Araneomorphae</taxon>
        <taxon>Entelegynae</taxon>
        <taxon>Araneoidea</taxon>
        <taxon>Araneidae</taxon>
        <taxon>Araneus</taxon>
    </lineage>
</organism>
<protein>
    <submittedName>
        <fullName evidence="2">Uncharacterized protein</fullName>
    </submittedName>
</protein>
<name>A0A4Y2IFL0_ARAVE</name>
<dbReference type="EMBL" id="BGPR01185779">
    <property type="protein sequence ID" value="GBM76531.1"/>
    <property type="molecule type" value="Genomic_DNA"/>
</dbReference>
<feature type="non-terminal residue" evidence="2">
    <location>
        <position position="1"/>
    </location>
</feature>
<evidence type="ECO:0000313" key="3">
    <source>
        <dbReference type="EMBL" id="GBM76531.1"/>
    </source>
</evidence>
<sequence length="115" mass="13519">YYIFYDEYRRRTHRKKTADDKGKESKMVSEAKPGIAGQDSCSRCSRLLEDISKPKLQLNLKLAEKEMQPLIDVESKDKLPIKLAVKIYTKTSEVQRKSLNNEKYLTRNVVYLKEF</sequence>
<comment type="caution">
    <text evidence="2">The sequence shown here is derived from an EMBL/GenBank/DDBJ whole genome shotgun (WGS) entry which is preliminary data.</text>
</comment>
<gene>
    <name evidence="2" type="ORF">AVEN_73229_1</name>
    <name evidence="3" type="ORF">AVEN_81704_1</name>
</gene>
<feature type="region of interest" description="Disordered" evidence="1">
    <location>
        <begin position="14"/>
        <end position="37"/>
    </location>
</feature>
<dbReference type="AlphaFoldDB" id="A0A4Y2IFL0"/>
<dbReference type="Proteomes" id="UP000499080">
    <property type="component" value="Unassembled WGS sequence"/>
</dbReference>
<evidence type="ECO:0000313" key="2">
    <source>
        <dbReference type="EMBL" id="GBM76527.1"/>
    </source>
</evidence>
<evidence type="ECO:0000313" key="4">
    <source>
        <dbReference type="Proteomes" id="UP000499080"/>
    </source>
</evidence>
<dbReference type="EMBL" id="BGPR01185778">
    <property type="protein sequence ID" value="GBM76527.1"/>
    <property type="molecule type" value="Genomic_DNA"/>
</dbReference>
<keyword evidence="4" id="KW-1185">Reference proteome</keyword>
<accession>A0A4Y2IFL0</accession>
<reference evidence="2 4" key="1">
    <citation type="journal article" date="2019" name="Sci. Rep.">
        <title>Orb-weaving spider Araneus ventricosus genome elucidates the spidroin gene catalogue.</title>
        <authorList>
            <person name="Kono N."/>
            <person name="Nakamura H."/>
            <person name="Ohtoshi R."/>
            <person name="Moran D.A.P."/>
            <person name="Shinohara A."/>
            <person name="Yoshida Y."/>
            <person name="Fujiwara M."/>
            <person name="Mori M."/>
            <person name="Tomita M."/>
            <person name="Arakawa K."/>
        </authorList>
    </citation>
    <scope>NUCLEOTIDE SEQUENCE [LARGE SCALE GENOMIC DNA]</scope>
</reference>
<proteinExistence type="predicted"/>
<evidence type="ECO:0000256" key="1">
    <source>
        <dbReference type="SAM" id="MobiDB-lite"/>
    </source>
</evidence>